<dbReference type="InterPro" id="IPR043128">
    <property type="entry name" value="Rev_trsase/Diguanyl_cyclase"/>
</dbReference>
<evidence type="ECO:0000313" key="9">
    <source>
        <dbReference type="Proteomes" id="UP000499080"/>
    </source>
</evidence>
<dbReference type="OrthoDB" id="9893755at2759"/>
<dbReference type="AlphaFoldDB" id="A0A4Y2P3N8"/>
<proteinExistence type="predicted"/>
<evidence type="ECO:0000256" key="4">
    <source>
        <dbReference type="ARBA" id="ARBA00022759"/>
    </source>
</evidence>
<dbReference type="InterPro" id="IPR043502">
    <property type="entry name" value="DNA/RNA_pol_sf"/>
</dbReference>
<keyword evidence="6" id="KW-0511">Multifunctional enzyme</keyword>
<dbReference type="FunFam" id="3.30.70.270:FF:000020">
    <property type="entry name" value="Transposon Tf2-6 polyprotein-like Protein"/>
    <property type="match status" value="1"/>
</dbReference>
<dbReference type="FunFam" id="3.10.20.370:FF:000001">
    <property type="entry name" value="Retrovirus-related Pol polyprotein from transposon 17.6-like protein"/>
    <property type="match status" value="1"/>
</dbReference>
<keyword evidence="2" id="KW-0548">Nucleotidyltransferase</keyword>
<dbReference type="InterPro" id="IPR041577">
    <property type="entry name" value="RT_RNaseH_2"/>
</dbReference>
<keyword evidence="4" id="KW-0255">Endonuclease</keyword>
<dbReference type="Gene3D" id="3.30.70.270">
    <property type="match status" value="2"/>
</dbReference>
<keyword evidence="2" id="KW-0808">Transferase</keyword>
<dbReference type="InterPro" id="IPR050951">
    <property type="entry name" value="Retrovirus_Pol_polyprotein"/>
</dbReference>
<sequence length="194" mass="22332">MVFDRLIKANLKLKTSKCSFLKQEIAYLGHTVKEGQVFPDKKNLDSIRKALTPKSRKQVRSFLGLTGFYRKFILNYSKLALPLIALTKETTTFVWTDKEQTAFDNLKDCLTSEPFLALPDFTKPFSVCADASMFPLRAVLIQEDDSKFQHPLLFASRKLNDAEAKYSIVELEVMAIVFALNQFKNYLYSRHFIV</sequence>
<evidence type="ECO:0000313" key="8">
    <source>
        <dbReference type="EMBL" id="GBN46488.1"/>
    </source>
</evidence>
<dbReference type="GO" id="GO:0003964">
    <property type="term" value="F:RNA-directed DNA polymerase activity"/>
    <property type="evidence" value="ECO:0007669"/>
    <property type="project" value="UniProtKB-KW"/>
</dbReference>
<evidence type="ECO:0000256" key="2">
    <source>
        <dbReference type="ARBA" id="ARBA00022695"/>
    </source>
</evidence>
<accession>A0A4Y2P3N8</accession>
<dbReference type="EC" id="2.7.7.49" evidence="1"/>
<evidence type="ECO:0000256" key="5">
    <source>
        <dbReference type="ARBA" id="ARBA00022918"/>
    </source>
</evidence>
<name>A0A4Y2P3N8_ARAVE</name>
<keyword evidence="5" id="KW-0695">RNA-directed DNA polymerase</keyword>
<evidence type="ECO:0000256" key="1">
    <source>
        <dbReference type="ARBA" id="ARBA00012493"/>
    </source>
</evidence>
<dbReference type="GO" id="GO:0004519">
    <property type="term" value="F:endonuclease activity"/>
    <property type="evidence" value="ECO:0007669"/>
    <property type="project" value="UniProtKB-KW"/>
</dbReference>
<gene>
    <name evidence="8" type="primary">pol_2043</name>
    <name evidence="8" type="ORF">AVEN_107620_1</name>
</gene>
<dbReference type="PANTHER" id="PTHR37984">
    <property type="entry name" value="PROTEIN CBG26694"/>
    <property type="match status" value="1"/>
</dbReference>
<dbReference type="Pfam" id="PF17919">
    <property type="entry name" value="RT_RNaseH_2"/>
    <property type="match status" value="1"/>
</dbReference>
<feature type="domain" description="Reverse transcriptase/retrotransposon-derived protein RNase H-like" evidence="7">
    <location>
        <begin position="95"/>
        <end position="194"/>
    </location>
</feature>
<evidence type="ECO:0000256" key="3">
    <source>
        <dbReference type="ARBA" id="ARBA00022722"/>
    </source>
</evidence>
<evidence type="ECO:0000256" key="6">
    <source>
        <dbReference type="ARBA" id="ARBA00023268"/>
    </source>
</evidence>
<dbReference type="SUPFAM" id="SSF56672">
    <property type="entry name" value="DNA/RNA polymerases"/>
    <property type="match status" value="1"/>
</dbReference>
<keyword evidence="4" id="KW-0378">Hydrolase</keyword>
<keyword evidence="3" id="KW-0540">Nuclease</keyword>
<keyword evidence="9" id="KW-1185">Reference proteome</keyword>
<dbReference type="EMBL" id="BGPR01010498">
    <property type="protein sequence ID" value="GBN46488.1"/>
    <property type="molecule type" value="Genomic_DNA"/>
</dbReference>
<reference evidence="8 9" key="1">
    <citation type="journal article" date="2019" name="Sci. Rep.">
        <title>Orb-weaving spider Araneus ventricosus genome elucidates the spidroin gene catalogue.</title>
        <authorList>
            <person name="Kono N."/>
            <person name="Nakamura H."/>
            <person name="Ohtoshi R."/>
            <person name="Moran D.A.P."/>
            <person name="Shinohara A."/>
            <person name="Yoshida Y."/>
            <person name="Fujiwara M."/>
            <person name="Mori M."/>
            <person name="Tomita M."/>
            <person name="Arakawa K."/>
        </authorList>
    </citation>
    <scope>NUCLEOTIDE SEQUENCE [LARGE SCALE GENOMIC DNA]</scope>
</reference>
<protein>
    <recommendedName>
        <fullName evidence="1">RNA-directed DNA polymerase</fullName>
        <ecNumber evidence="1">2.7.7.49</ecNumber>
    </recommendedName>
</protein>
<organism evidence="8 9">
    <name type="scientific">Araneus ventricosus</name>
    <name type="common">Orbweaver spider</name>
    <name type="synonym">Epeira ventricosa</name>
    <dbReference type="NCBI Taxonomy" id="182803"/>
    <lineage>
        <taxon>Eukaryota</taxon>
        <taxon>Metazoa</taxon>
        <taxon>Ecdysozoa</taxon>
        <taxon>Arthropoda</taxon>
        <taxon>Chelicerata</taxon>
        <taxon>Arachnida</taxon>
        <taxon>Araneae</taxon>
        <taxon>Araneomorphae</taxon>
        <taxon>Entelegynae</taxon>
        <taxon>Araneoidea</taxon>
        <taxon>Araneidae</taxon>
        <taxon>Araneus</taxon>
    </lineage>
</organism>
<comment type="caution">
    <text evidence="8">The sequence shown here is derived from an EMBL/GenBank/DDBJ whole genome shotgun (WGS) entry which is preliminary data.</text>
</comment>
<dbReference type="PANTHER" id="PTHR37984:SF5">
    <property type="entry name" value="PROTEIN NYNRIN-LIKE"/>
    <property type="match status" value="1"/>
</dbReference>
<dbReference type="Proteomes" id="UP000499080">
    <property type="component" value="Unassembled WGS sequence"/>
</dbReference>
<evidence type="ECO:0000259" key="7">
    <source>
        <dbReference type="Pfam" id="PF17919"/>
    </source>
</evidence>